<evidence type="ECO:0000313" key="3">
    <source>
        <dbReference type="WBParaSite" id="GPUH_0001895901-mRNA-1"/>
    </source>
</evidence>
<keyword evidence="2" id="KW-1185">Reference proteome</keyword>
<reference evidence="1 2" key="2">
    <citation type="submission" date="2018-11" db="EMBL/GenBank/DDBJ databases">
        <authorList>
            <consortium name="Pathogen Informatics"/>
        </authorList>
    </citation>
    <scope>NUCLEOTIDE SEQUENCE [LARGE SCALE GENOMIC DNA]</scope>
</reference>
<sequence length="86" mass="8507">MIFAATATATAATTLAAAAAAAAAAACTSLLLLQQTSARDAHAAPDSLGFAQFCSLWPEICPSTPISPIRKQSLATVLSGKCGTGI</sequence>
<accession>A0A183ED93</accession>
<evidence type="ECO:0000313" key="2">
    <source>
        <dbReference type="Proteomes" id="UP000271098"/>
    </source>
</evidence>
<dbReference type="EMBL" id="UYRT01087608">
    <property type="protein sequence ID" value="VDN32754.1"/>
    <property type="molecule type" value="Genomic_DNA"/>
</dbReference>
<name>A0A183ED93_9BILA</name>
<dbReference type="Proteomes" id="UP000271098">
    <property type="component" value="Unassembled WGS sequence"/>
</dbReference>
<evidence type="ECO:0000313" key="1">
    <source>
        <dbReference type="EMBL" id="VDN32754.1"/>
    </source>
</evidence>
<dbReference type="AlphaFoldDB" id="A0A183ED93"/>
<dbReference type="WBParaSite" id="GPUH_0001895901-mRNA-1">
    <property type="protein sequence ID" value="GPUH_0001895901-mRNA-1"/>
    <property type="gene ID" value="GPUH_0001895901"/>
</dbReference>
<gene>
    <name evidence="1" type="ORF">GPUH_LOCUS18934</name>
</gene>
<organism evidence="3">
    <name type="scientific">Gongylonema pulchrum</name>
    <dbReference type="NCBI Taxonomy" id="637853"/>
    <lineage>
        <taxon>Eukaryota</taxon>
        <taxon>Metazoa</taxon>
        <taxon>Ecdysozoa</taxon>
        <taxon>Nematoda</taxon>
        <taxon>Chromadorea</taxon>
        <taxon>Rhabditida</taxon>
        <taxon>Spirurina</taxon>
        <taxon>Spiruromorpha</taxon>
        <taxon>Spiruroidea</taxon>
        <taxon>Gongylonematidae</taxon>
        <taxon>Gongylonema</taxon>
    </lineage>
</organism>
<reference evidence="3" key="1">
    <citation type="submission" date="2016-06" db="UniProtKB">
        <authorList>
            <consortium name="WormBaseParasite"/>
        </authorList>
    </citation>
    <scope>IDENTIFICATION</scope>
</reference>
<protein>
    <submittedName>
        <fullName evidence="3">Secreted protein</fullName>
    </submittedName>
</protein>
<proteinExistence type="predicted"/>